<keyword evidence="5" id="KW-0540">Nuclease</keyword>
<reference evidence="5 6" key="1">
    <citation type="submission" date="2015-02" db="EMBL/GenBank/DDBJ databases">
        <title>Genome Sequencing of Rickettsiales.</title>
        <authorList>
            <person name="Daugherty S.C."/>
            <person name="Su Q."/>
            <person name="Abolude K."/>
            <person name="Beier-Sexton M."/>
            <person name="Carlyon J.A."/>
            <person name="Carter R."/>
            <person name="Day N.P."/>
            <person name="Dumler S.J."/>
            <person name="Dyachenko V."/>
            <person name="Godinez A."/>
            <person name="Kurtti T.J."/>
            <person name="Lichay M."/>
            <person name="Mullins K.E."/>
            <person name="Ott S."/>
            <person name="Pappas-Brown V."/>
            <person name="Paris D.H."/>
            <person name="Patel P."/>
            <person name="Richards A.L."/>
            <person name="Sadzewicz L."/>
            <person name="Sears K."/>
            <person name="Seidman D."/>
            <person name="Sengamalay N."/>
            <person name="Stenos J."/>
            <person name="Tallon L.J."/>
            <person name="Vincent G."/>
            <person name="Fraser C.M."/>
            <person name="Munderloh U."/>
            <person name="Dunning-Hotopp J.C."/>
        </authorList>
    </citation>
    <scope>NUCLEOTIDE SEQUENCE [LARGE SCALE GENOMIC DNA]</scope>
    <source>
        <strain evidence="5 6">Gilliam</strain>
    </source>
</reference>
<dbReference type="AlphaFoldDB" id="A0A0F3M9P0"/>
<feature type="transmembrane region" description="Helical" evidence="3">
    <location>
        <begin position="55"/>
        <end position="77"/>
    </location>
</feature>
<proteinExistence type="predicted"/>
<name>A0A0F3M9P0_ORITS</name>
<keyword evidence="3" id="KW-1133">Transmembrane helix</keyword>
<dbReference type="Proteomes" id="UP000033769">
    <property type="component" value="Unassembled WGS sequence"/>
</dbReference>
<evidence type="ECO:0000256" key="2">
    <source>
        <dbReference type="ARBA" id="ARBA00022723"/>
    </source>
</evidence>
<comment type="caution">
    <text evidence="5">The sequence shown here is derived from an EMBL/GenBank/DDBJ whole genome shotgun (WGS) entry which is preliminary data.</text>
</comment>
<evidence type="ECO:0000313" key="5">
    <source>
        <dbReference type="EMBL" id="KJV52465.1"/>
    </source>
</evidence>
<evidence type="ECO:0000313" key="6">
    <source>
        <dbReference type="Proteomes" id="UP000033769"/>
    </source>
</evidence>
<dbReference type="EMBL" id="LANO01000023">
    <property type="protein sequence ID" value="KJV52465.1"/>
    <property type="molecule type" value="Genomic_DNA"/>
</dbReference>
<keyword evidence="5" id="KW-0378">Hydrolase</keyword>
<keyword evidence="3" id="KW-0472">Membrane</keyword>
<dbReference type="PATRIC" id="fig|1359184.3.peg.1025"/>
<evidence type="ECO:0000259" key="4">
    <source>
        <dbReference type="Pfam" id="PF13359"/>
    </source>
</evidence>
<protein>
    <submittedName>
        <fullName evidence="5">DDE superendonuclease family protein</fullName>
    </submittedName>
</protein>
<gene>
    <name evidence="5" type="ORF">OTSGILL_1501</name>
</gene>
<evidence type="ECO:0000256" key="1">
    <source>
        <dbReference type="ARBA" id="ARBA00001968"/>
    </source>
</evidence>
<sequence length="102" mass="11863">MQKKKSKKNPLTKNDKKNNRMLAGARVVYENVIDMLKRFKIIADKYRNIRKRFGLRFNLISGIYNFELLGGLLYFYLNSSLQPSIISLYTSLLPSYPNLALA</sequence>
<keyword evidence="2" id="KW-0479">Metal-binding</keyword>
<evidence type="ECO:0000256" key="3">
    <source>
        <dbReference type="SAM" id="Phobius"/>
    </source>
</evidence>
<dbReference type="InterPro" id="IPR027806">
    <property type="entry name" value="HARBI1_dom"/>
</dbReference>
<dbReference type="GO" id="GO:0046872">
    <property type="term" value="F:metal ion binding"/>
    <property type="evidence" value="ECO:0007669"/>
    <property type="project" value="UniProtKB-KW"/>
</dbReference>
<accession>A0A0F3M9P0</accession>
<organism evidence="5 6">
    <name type="scientific">Orientia tsutsugamushi str. Gilliam</name>
    <dbReference type="NCBI Taxonomy" id="1359184"/>
    <lineage>
        <taxon>Bacteria</taxon>
        <taxon>Pseudomonadati</taxon>
        <taxon>Pseudomonadota</taxon>
        <taxon>Alphaproteobacteria</taxon>
        <taxon>Rickettsiales</taxon>
        <taxon>Rickettsiaceae</taxon>
        <taxon>Rickettsieae</taxon>
        <taxon>Orientia</taxon>
    </lineage>
</organism>
<dbReference type="GO" id="GO:0004519">
    <property type="term" value="F:endonuclease activity"/>
    <property type="evidence" value="ECO:0007669"/>
    <property type="project" value="UniProtKB-KW"/>
</dbReference>
<feature type="domain" description="DDE Tnp4" evidence="4">
    <location>
        <begin position="4"/>
        <end position="46"/>
    </location>
</feature>
<dbReference type="Pfam" id="PF13359">
    <property type="entry name" value="DDE_Tnp_4"/>
    <property type="match status" value="1"/>
</dbReference>
<keyword evidence="3" id="KW-0812">Transmembrane</keyword>
<comment type="cofactor">
    <cofactor evidence="1">
        <name>a divalent metal cation</name>
        <dbReference type="ChEBI" id="CHEBI:60240"/>
    </cofactor>
</comment>
<keyword evidence="5" id="KW-0255">Endonuclease</keyword>